<reference evidence="3 4" key="1">
    <citation type="submission" date="2019-10" db="EMBL/GenBank/DDBJ databases">
        <authorList>
            <person name="Dong K."/>
        </authorList>
    </citation>
    <scope>NUCLEOTIDE SEQUENCE [LARGE SCALE GENOMIC DNA]</scope>
    <source>
        <strain evidence="4">dk4302</strain>
    </source>
</reference>
<dbReference type="EMBL" id="CP045652">
    <property type="protein sequence ID" value="QGA27110.1"/>
    <property type="molecule type" value="Genomic_DNA"/>
</dbReference>
<feature type="signal peptide" evidence="1">
    <location>
        <begin position="1"/>
        <end position="23"/>
    </location>
</feature>
<organism evidence="3 4">
    <name type="scientific">Sphingobacterium zhuxiongii</name>
    <dbReference type="NCBI Taxonomy" id="2662364"/>
    <lineage>
        <taxon>Bacteria</taxon>
        <taxon>Pseudomonadati</taxon>
        <taxon>Bacteroidota</taxon>
        <taxon>Sphingobacteriia</taxon>
        <taxon>Sphingobacteriales</taxon>
        <taxon>Sphingobacteriaceae</taxon>
        <taxon>Sphingobacterium</taxon>
    </lineage>
</organism>
<sequence length="179" mass="20266">MRHTLIKFSAVLVFLFSTCLAKAQDQVNIDTNKQEEAVELSLVDKDGKTFKLSELKGKVLVLNFWATWCQPCIAELPSFQQLHSSLANEKEIAFLAIEMDQDYEKAAKFFKKNDYSIPLYSLGSALPSDMQTNSIPMTIIIAKNGEIVIKKIGMLDFASPKLRRNLLQLTKERADISYL</sequence>
<dbReference type="Proteomes" id="UP000326921">
    <property type="component" value="Chromosome"/>
</dbReference>
<dbReference type="InterPro" id="IPR050553">
    <property type="entry name" value="Thioredoxin_ResA/DsbE_sf"/>
</dbReference>
<dbReference type="Gene3D" id="3.40.30.10">
    <property type="entry name" value="Glutaredoxin"/>
    <property type="match status" value="1"/>
</dbReference>
<dbReference type="CDD" id="cd02966">
    <property type="entry name" value="TlpA_like_family"/>
    <property type="match status" value="1"/>
</dbReference>
<dbReference type="PANTHER" id="PTHR42852:SF13">
    <property type="entry name" value="PROTEIN DIPZ"/>
    <property type="match status" value="1"/>
</dbReference>
<evidence type="ECO:0000256" key="1">
    <source>
        <dbReference type="SAM" id="SignalP"/>
    </source>
</evidence>
<accession>A0A5Q0QI15</accession>
<dbReference type="Pfam" id="PF08534">
    <property type="entry name" value="Redoxin"/>
    <property type="match status" value="1"/>
</dbReference>
<dbReference type="SUPFAM" id="SSF52833">
    <property type="entry name" value="Thioredoxin-like"/>
    <property type="match status" value="1"/>
</dbReference>
<dbReference type="PROSITE" id="PS51352">
    <property type="entry name" value="THIOREDOXIN_2"/>
    <property type="match status" value="1"/>
</dbReference>
<dbReference type="InterPro" id="IPR013766">
    <property type="entry name" value="Thioredoxin_domain"/>
</dbReference>
<protein>
    <submittedName>
        <fullName evidence="3">Redoxin domain-containing protein</fullName>
    </submittedName>
</protein>
<gene>
    <name evidence="3" type="ORF">GFH32_12615</name>
</gene>
<keyword evidence="4" id="KW-1185">Reference proteome</keyword>
<evidence type="ECO:0000313" key="4">
    <source>
        <dbReference type="Proteomes" id="UP000326921"/>
    </source>
</evidence>
<feature type="domain" description="Thioredoxin" evidence="2">
    <location>
        <begin position="31"/>
        <end position="175"/>
    </location>
</feature>
<name>A0A5Q0QI15_9SPHI</name>
<proteinExistence type="predicted"/>
<dbReference type="AlphaFoldDB" id="A0A5Q0QI15"/>
<dbReference type="GO" id="GO:0016491">
    <property type="term" value="F:oxidoreductase activity"/>
    <property type="evidence" value="ECO:0007669"/>
    <property type="project" value="InterPro"/>
</dbReference>
<dbReference type="InterPro" id="IPR036249">
    <property type="entry name" value="Thioredoxin-like_sf"/>
</dbReference>
<feature type="chain" id="PRO_5025033888" evidence="1">
    <location>
        <begin position="24"/>
        <end position="179"/>
    </location>
</feature>
<evidence type="ECO:0000259" key="2">
    <source>
        <dbReference type="PROSITE" id="PS51352"/>
    </source>
</evidence>
<keyword evidence="1" id="KW-0732">Signal</keyword>
<dbReference type="PANTHER" id="PTHR42852">
    <property type="entry name" value="THIOL:DISULFIDE INTERCHANGE PROTEIN DSBE"/>
    <property type="match status" value="1"/>
</dbReference>
<dbReference type="KEGG" id="sphe:GFH32_12615"/>
<evidence type="ECO:0000313" key="3">
    <source>
        <dbReference type="EMBL" id="QGA27110.1"/>
    </source>
</evidence>
<dbReference type="InterPro" id="IPR013740">
    <property type="entry name" value="Redoxin"/>
</dbReference>